<dbReference type="Gene3D" id="3.30.360.50">
    <property type="entry name" value="S-adenosylmethionine decarboxylase"/>
    <property type="match status" value="1"/>
</dbReference>
<keyword evidence="3" id="KW-0745">Spermidine biosynthesis</keyword>
<evidence type="ECO:0000256" key="5">
    <source>
        <dbReference type="ARBA" id="ARBA00048112"/>
    </source>
</evidence>
<keyword evidence="7" id="KW-1185">Reference proteome</keyword>
<dbReference type="InterPro" id="IPR001985">
    <property type="entry name" value="S-AdoMet_decarboxylase_euk"/>
</dbReference>
<gene>
    <name evidence="6" type="ORF">MERR_LOCUS38519</name>
</gene>
<evidence type="ECO:0000256" key="4">
    <source>
        <dbReference type="ARBA" id="ARBA00023115"/>
    </source>
</evidence>
<dbReference type="NCBIfam" id="TIGR00535">
    <property type="entry name" value="SAM_DCase"/>
    <property type="match status" value="1"/>
</dbReference>
<dbReference type="EMBL" id="CACVBM020001473">
    <property type="protein sequence ID" value="CAA7051284.1"/>
    <property type="molecule type" value="Genomic_DNA"/>
</dbReference>
<comment type="pathway">
    <text evidence="1">Amine and polyamine biosynthesis; S-adenosylmethioninamine biosynthesis; S-adenosylmethioninamine from S-adenosyl-L-methionine: step 1/1.</text>
</comment>
<dbReference type="AlphaFoldDB" id="A0A6D2KQI7"/>
<proteinExistence type="inferred from homology"/>
<dbReference type="OrthoDB" id="1068353at2759"/>
<comment type="caution">
    <text evidence="6">The sequence shown here is derived from an EMBL/GenBank/DDBJ whole genome shotgun (WGS) entry which is preliminary data.</text>
</comment>
<dbReference type="GO" id="GO:0006597">
    <property type="term" value="P:spermine biosynthetic process"/>
    <property type="evidence" value="ECO:0007669"/>
    <property type="project" value="InterPro"/>
</dbReference>
<organism evidence="6 7">
    <name type="scientific">Microthlaspi erraticum</name>
    <dbReference type="NCBI Taxonomy" id="1685480"/>
    <lineage>
        <taxon>Eukaryota</taxon>
        <taxon>Viridiplantae</taxon>
        <taxon>Streptophyta</taxon>
        <taxon>Embryophyta</taxon>
        <taxon>Tracheophyta</taxon>
        <taxon>Spermatophyta</taxon>
        <taxon>Magnoliopsida</taxon>
        <taxon>eudicotyledons</taxon>
        <taxon>Gunneridae</taxon>
        <taxon>Pentapetalae</taxon>
        <taxon>rosids</taxon>
        <taxon>malvids</taxon>
        <taxon>Brassicales</taxon>
        <taxon>Brassicaceae</taxon>
        <taxon>Coluteocarpeae</taxon>
        <taxon>Microthlaspi</taxon>
    </lineage>
</organism>
<dbReference type="SUPFAM" id="SSF56276">
    <property type="entry name" value="S-adenosylmethionine decarboxylase"/>
    <property type="match status" value="1"/>
</dbReference>
<evidence type="ECO:0000313" key="7">
    <source>
        <dbReference type="Proteomes" id="UP000467841"/>
    </source>
</evidence>
<dbReference type="UniPathway" id="UPA00331">
    <property type="reaction ID" value="UER00451"/>
</dbReference>
<comment type="similarity">
    <text evidence="2">Belongs to the eukaryotic AdoMetDC family.</text>
</comment>
<dbReference type="InterPro" id="IPR048283">
    <property type="entry name" value="AdoMetDC-like"/>
</dbReference>
<dbReference type="Pfam" id="PF01536">
    <property type="entry name" value="SAM_decarbox"/>
    <property type="match status" value="1"/>
</dbReference>
<evidence type="ECO:0000313" key="6">
    <source>
        <dbReference type="EMBL" id="CAA7051284.1"/>
    </source>
</evidence>
<dbReference type="PANTHER" id="PTHR11570:SF27">
    <property type="entry name" value="ADENOSYLMETHIONINE DECARBOXYLASE"/>
    <property type="match status" value="1"/>
</dbReference>
<dbReference type="Gene3D" id="3.60.90.10">
    <property type="entry name" value="S-adenosylmethionine decarboxylase"/>
    <property type="match status" value="1"/>
</dbReference>
<name>A0A6D2KQI7_9BRAS</name>
<keyword evidence="4" id="KW-0620">Polyamine biosynthesis</keyword>
<dbReference type="GO" id="GO:0004014">
    <property type="term" value="F:adenosylmethionine decarboxylase activity"/>
    <property type="evidence" value="ECO:0007669"/>
    <property type="project" value="UniProtKB-EC"/>
</dbReference>
<dbReference type="GO" id="GO:0005829">
    <property type="term" value="C:cytosol"/>
    <property type="evidence" value="ECO:0007669"/>
    <property type="project" value="TreeGrafter"/>
</dbReference>
<evidence type="ECO:0000256" key="1">
    <source>
        <dbReference type="ARBA" id="ARBA00004911"/>
    </source>
</evidence>
<reference evidence="6" key="1">
    <citation type="submission" date="2020-01" db="EMBL/GenBank/DDBJ databases">
        <authorList>
            <person name="Mishra B."/>
        </authorList>
    </citation>
    <scope>NUCLEOTIDE SEQUENCE [LARGE SCALE GENOMIC DNA]</scope>
</reference>
<protein>
    <recommendedName>
        <fullName evidence="8">Adenosylmethionine decarboxylase</fullName>
    </recommendedName>
</protein>
<dbReference type="PANTHER" id="PTHR11570">
    <property type="entry name" value="S-ADENOSYLMETHIONINE DECARBOXYLASE"/>
    <property type="match status" value="1"/>
</dbReference>
<evidence type="ECO:0008006" key="8">
    <source>
        <dbReference type="Google" id="ProtNLM"/>
    </source>
</evidence>
<accession>A0A6D2KQI7</accession>
<dbReference type="InterPro" id="IPR016067">
    <property type="entry name" value="S-AdoMet_deCO2ase_core"/>
</dbReference>
<evidence type="ECO:0000256" key="2">
    <source>
        <dbReference type="ARBA" id="ARBA00008466"/>
    </source>
</evidence>
<evidence type="ECO:0000256" key="3">
    <source>
        <dbReference type="ARBA" id="ARBA00023066"/>
    </source>
</evidence>
<dbReference type="GO" id="GO:0008295">
    <property type="term" value="P:spermidine biosynthetic process"/>
    <property type="evidence" value="ECO:0007669"/>
    <property type="project" value="UniProtKB-KW"/>
</dbReference>
<sequence length="322" mass="35682">MYRKALKMEGFEGVEKRLEMAFSTGARLRQKLTEEALAGILEPVECYIISSKSEEHVDAYLLSTSSCFVHDDRIIVKTCGKTTIFKCMAGIIRTASPQVVTSVLYTRGEFIWPEKQPSPHKSLADENAHLKELVKSIPGLKVMDPLVTGNENMWHVLGAFSTAEVKAEEDVVTVEMSMKGLDTEKASVFFKKTSSNMTEASGVKCIFPGAKLDAYDFEPCGYSMNGVEGKAVSTIHVAPEVGSSFASFEVFGYDFKRGKKFNEVVTQVLATFKPKKFTLTIHSTTVRLNGNEPEFLLDLGGYTCSEKKVKHLGHGSIIYYCF</sequence>
<comment type="catalytic activity">
    <reaction evidence="5">
        <text>S-adenosyl-L-methionine + H(+) = S-adenosyl 3-(methylsulfanyl)propylamine + CO2</text>
        <dbReference type="Rhea" id="RHEA:15981"/>
        <dbReference type="ChEBI" id="CHEBI:15378"/>
        <dbReference type="ChEBI" id="CHEBI:16526"/>
        <dbReference type="ChEBI" id="CHEBI:57443"/>
        <dbReference type="ChEBI" id="CHEBI:59789"/>
        <dbReference type="EC" id="4.1.1.50"/>
    </reaction>
</comment>
<dbReference type="Proteomes" id="UP000467841">
    <property type="component" value="Unassembled WGS sequence"/>
</dbReference>